<dbReference type="Proteomes" id="UP000283269">
    <property type="component" value="Unassembled WGS sequence"/>
</dbReference>
<accession>A0A409WFW0</accession>
<dbReference type="STRING" id="93625.A0A409WFW0"/>
<dbReference type="InParanoid" id="A0A409WFW0"/>
<proteinExistence type="predicted"/>
<feature type="transmembrane region" description="Helical" evidence="2">
    <location>
        <begin position="61"/>
        <end position="81"/>
    </location>
</feature>
<name>A0A409WFW0_PSICY</name>
<evidence type="ECO:0000313" key="3">
    <source>
        <dbReference type="EMBL" id="PPQ77361.1"/>
    </source>
</evidence>
<evidence type="ECO:0000256" key="2">
    <source>
        <dbReference type="SAM" id="Phobius"/>
    </source>
</evidence>
<dbReference type="AlphaFoldDB" id="A0A409WFW0"/>
<protein>
    <recommendedName>
        <fullName evidence="5">Vacuolar ATPase assembly integral membrane protein VMA21</fullName>
    </recommendedName>
</protein>
<evidence type="ECO:0000256" key="1">
    <source>
        <dbReference type="SAM" id="MobiDB-lite"/>
    </source>
</evidence>
<feature type="region of interest" description="Disordered" evidence="1">
    <location>
        <begin position="1"/>
        <end position="41"/>
    </location>
</feature>
<feature type="compositionally biased region" description="Polar residues" evidence="1">
    <location>
        <begin position="9"/>
        <end position="41"/>
    </location>
</feature>
<feature type="transmembrane region" description="Helical" evidence="2">
    <location>
        <begin position="93"/>
        <end position="114"/>
    </location>
</feature>
<reference evidence="3 4" key="1">
    <citation type="journal article" date="2018" name="Evol. Lett.">
        <title>Horizontal gene cluster transfer increased hallucinogenic mushroom diversity.</title>
        <authorList>
            <person name="Reynolds H.T."/>
            <person name="Vijayakumar V."/>
            <person name="Gluck-Thaler E."/>
            <person name="Korotkin H.B."/>
            <person name="Matheny P.B."/>
            <person name="Slot J.C."/>
        </authorList>
    </citation>
    <scope>NUCLEOTIDE SEQUENCE [LARGE SCALE GENOMIC DNA]</scope>
    <source>
        <strain evidence="3 4">2631</strain>
    </source>
</reference>
<organism evidence="3 4">
    <name type="scientific">Psilocybe cyanescens</name>
    <dbReference type="NCBI Taxonomy" id="93625"/>
    <lineage>
        <taxon>Eukaryota</taxon>
        <taxon>Fungi</taxon>
        <taxon>Dikarya</taxon>
        <taxon>Basidiomycota</taxon>
        <taxon>Agaricomycotina</taxon>
        <taxon>Agaricomycetes</taxon>
        <taxon>Agaricomycetidae</taxon>
        <taxon>Agaricales</taxon>
        <taxon>Agaricineae</taxon>
        <taxon>Strophariaceae</taxon>
        <taxon>Psilocybe</taxon>
    </lineage>
</organism>
<evidence type="ECO:0000313" key="4">
    <source>
        <dbReference type="Proteomes" id="UP000283269"/>
    </source>
</evidence>
<gene>
    <name evidence="3" type="ORF">CVT25_010943</name>
</gene>
<comment type="caution">
    <text evidence="3">The sequence shown here is derived from an EMBL/GenBank/DDBJ whole genome shotgun (WGS) entry which is preliminary data.</text>
</comment>
<keyword evidence="4" id="KW-1185">Reference proteome</keyword>
<dbReference type="EMBL" id="NHYD01003440">
    <property type="protein sequence ID" value="PPQ77361.1"/>
    <property type="molecule type" value="Genomic_DNA"/>
</dbReference>
<keyword evidence="2" id="KW-1133">Transmembrane helix</keyword>
<keyword evidence="2" id="KW-0472">Membrane</keyword>
<evidence type="ECO:0008006" key="5">
    <source>
        <dbReference type="Google" id="ProtNLM"/>
    </source>
</evidence>
<sequence length="136" mass="14726">MSCIPLTCTRDSSSNTEASKQSQTQTLTKSVTDNTPSSPFELQKTTYSKSLMSEQVAVSKINAEAAAGVSLGVIPISSYFLSLKYLWNENATFAAITAVVSANVVLVAYIISAIREDRQTAIPKDQKETPETKKNK</sequence>
<keyword evidence="2" id="KW-0812">Transmembrane</keyword>
<dbReference type="OrthoDB" id="160405at2759"/>